<reference evidence="1 2" key="1">
    <citation type="submission" date="2020-04" db="EMBL/GenBank/DDBJ databases">
        <title>FDA dAtabase for Regulatory Grade micrObial Sequences (FDA-ARGOS): Supporting development and validation of Infectious Disease Dx tests.</title>
        <authorList>
            <person name="Sciortino C."/>
            <person name="Tallon L."/>
            <person name="Sadzewicz L."/>
            <person name="Vavikolanu K."/>
            <person name="Mehta A."/>
            <person name="Aluvathingal J."/>
            <person name="Nadendla S."/>
            <person name="Nandy P."/>
            <person name="Geyer C."/>
            <person name="Yan Y."/>
            <person name="Sichtig H."/>
        </authorList>
    </citation>
    <scope>NUCLEOTIDE SEQUENCE [LARGE SCALE GENOMIC DNA]</scope>
    <source>
        <strain evidence="1 2">FDAARGOS_633</strain>
    </source>
</reference>
<dbReference type="EMBL" id="CP050898">
    <property type="protein sequence ID" value="QIX22119.1"/>
    <property type="molecule type" value="Genomic_DNA"/>
</dbReference>
<evidence type="ECO:0000313" key="2">
    <source>
        <dbReference type="Proteomes" id="UP000500870"/>
    </source>
</evidence>
<sequence length="75" mass="8335">MTLHDFLHLEGAFSFSADDAAGINRELATKKVSGIAPGDRQKVLDYLLTAMQINSVEHDIRAKIDDLIADLQSHW</sequence>
<dbReference type="RefSeq" id="WP_136882407.1">
    <property type="nucleotide sequence ID" value="NZ_CP050898.1"/>
</dbReference>
<name>A0A6H0ZN99_9HYPH</name>
<protein>
    <submittedName>
        <fullName evidence="1">Uncharacterized protein</fullName>
    </submittedName>
</protein>
<accession>A0A6H0ZN99</accession>
<gene>
    <name evidence="1" type="ORF">FOB41_13660</name>
</gene>
<evidence type="ECO:0000313" key="1">
    <source>
        <dbReference type="EMBL" id="QIX22119.1"/>
    </source>
</evidence>
<dbReference type="Proteomes" id="UP000500870">
    <property type="component" value="Chromosome 1"/>
</dbReference>
<organism evidence="1 2">
    <name type="scientific">Agrobacterium pusense</name>
    <dbReference type="NCBI Taxonomy" id="648995"/>
    <lineage>
        <taxon>Bacteria</taxon>
        <taxon>Pseudomonadati</taxon>
        <taxon>Pseudomonadota</taxon>
        <taxon>Alphaproteobacteria</taxon>
        <taxon>Hyphomicrobiales</taxon>
        <taxon>Rhizobiaceae</taxon>
        <taxon>Rhizobium/Agrobacterium group</taxon>
        <taxon>Agrobacterium</taxon>
    </lineage>
</organism>
<proteinExistence type="predicted"/>
<dbReference type="AlphaFoldDB" id="A0A6H0ZN99"/>